<dbReference type="GO" id="GO:0046872">
    <property type="term" value="F:metal ion binding"/>
    <property type="evidence" value="ECO:0007669"/>
    <property type="project" value="UniProtKB-KW"/>
</dbReference>
<dbReference type="SFLD" id="SFLDG01135">
    <property type="entry name" value="C1.5.6:_HAD__Beta-PGM__Phospha"/>
    <property type="match status" value="1"/>
</dbReference>
<dbReference type="InterPro" id="IPR051600">
    <property type="entry name" value="Beta-PGM-like"/>
</dbReference>
<proteinExistence type="inferred from homology"/>
<sequence>MALKAVIFDMDGVLIDSEKFWTQAELDVFSSYGVQVTDELAAQTRYMTTQQVTEFWYERFPWENFDSSDLENKVVTRVIEMIQNQDCTMSGVQEFIKNLKNNEYKIGLATNAPLRVAHVVLDKLQVRHLFDAVHSSEFETQGKPHPAVYLTSAKNLGVSPEHCIAIEDSHSGLKAAKAAGMQTIIFTNSDESMHSNLADFKILDFNEGFPAVLVE</sequence>
<evidence type="ECO:0000256" key="1">
    <source>
        <dbReference type="ARBA" id="ARBA00001946"/>
    </source>
</evidence>
<comment type="similarity">
    <text evidence="2">Belongs to the HAD-like hydrolase superfamily. CbbY/CbbZ/Gph/YieH family.</text>
</comment>
<dbReference type="NCBIfam" id="TIGR01509">
    <property type="entry name" value="HAD-SF-IA-v3"/>
    <property type="match status" value="1"/>
</dbReference>
<dbReference type="InterPro" id="IPR023214">
    <property type="entry name" value="HAD_sf"/>
</dbReference>
<dbReference type="InterPro" id="IPR006439">
    <property type="entry name" value="HAD-SF_hydro_IA"/>
</dbReference>
<dbReference type="RefSeq" id="WP_089690907.1">
    <property type="nucleotide sequence ID" value="NZ_FNWQ01000002.1"/>
</dbReference>
<dbReference type="GO" id="GO:0003824">
    <property type="term" value="F:catalytic activity"/>
    <property type="evidence" value="ECO:0007669"/>
    <property type="project" value="UniProtKB-ARBA"/>
</dbReference>
<evidence type="ECO:0000256" key="5">
    <source>
        <dbReference type="ARBA" id="ARBA00023277"/>
    </source>
</evidence>
<protein>
    <submittedName>
        <fullName evidence="6">Sugar-phosphatase</fullName>
    </submittedName>
</protein>
<dbReference type="AlphaFoldDB" id="A0A1H6H7D1"/>
<dbReference type="STRING" id="680127.SAMN05421593_1545"/>
<dbReference type="SUPFAM" id="SSF56784">
    <property type="entry name" value="HAD-like"/>
    <property type="match status" value="1"/>
</dbReference>
<evidence type="ECO:0000256" key="4">
    <source>
        <dbReference type="ARBA" id="ARBA00022842"/>
    </source>
</evidence>
<dbReference type="Gene3D" id="3.40.50.1000">
    <property type="entry name" value="HAD superfamily/HAD-like"/>
    <property type="match status" value="1"/>
</dbReference>
<comment type="cofactor">
    <cofactor evidence="1">
        <name>Mg(2+)</name>
        <dbReference type="ChEBI" id="CHEBI:18420"/>
    </cofactor>
</comment>
<dbReference type="PANTHER" id="PTHR46193">
    <property type="entry name" value="6-PHOSPHOGLUCONATE PHOSPHATASE"/>
    <property type="match status" value="1"/>
</dbReference>
<dbReference type="Gene3D" id="1.10.150.240">
    <property type="entry name" value="Putative phosphatase, domain 2"/>
    <property type="match status" value="1"/>
</dbReference>
<evidence type="ECO:0000256" key="3">
    <source>
        <dbReference type="ARBA" id="ARBA00022723"/>
    </source>
</evidence>
<dbReference type="PRINTS" id="PR00413">
    <property type="entry name" value="HADHALOGNASE"/>
</dbReference>
<gene>
    <name evidence="6" type="ORF">SAMN05421593_1545</name>
</gene>
<dbReference type="SFLD" id="SFLDS00003">
    <property type="entry name" value="Haloacid_Dehalogenase"/>
    <property type="match status" value="1"/>
</dbReference>
<dbReference type="InterPro" id="IPR023198">
    <property type="entry name" value="PGP-like_dom2"/>
</dbReference>
<dbReference type="OrthoDB" id="9797743at2"/>
<dbReference type="EMBL" id="FNWQ01000002">
    <property type="protein sequence ID" value="SEH31727.1"/>
    <property type="molecule type" value="Genomic_DNA"/>
</dbReference>
<accession>A0A1H6H7D1</accession>
<dbReference type="Pfam" id="PF00702">
    <property type="entry name" value="Hydrolase"/>
    <property type="match status" value="1"/>
</dbReference>
<evidence type="ECO:0000313" key="6">
    <source>
        <dbReference type="EMBL" id="SEH31727.1"/>
    </source>
</evidence>
<evidence type="ECO:0000256" key="2">
    <source>
        <dbReference type="ARBA" id="ARBA00006171"/>
    </source>
</evidence>
<keyword evidence="3" id="KW-0479">Metal-binding</keyword>
<dbReference type="PANTHER" id="PTHR46193:SF18">
    <property type="entry name" value="HEXITOL PHOSPHATASE B"/>
    <property type="match status" value="1"/>
</dbReference>
<organism evidence="6 7">
    <name type="scientific">Chryseobacterium culicis</name>
    <dbReference type="NCBI Taxonomy" id="680127"/>
    <lineage>
        <taxon>Bacteria</taxon>
        <taxon>Pseudomonadati</taxon>
        <taxon>Bacteroidota</taxon>
        <taxon>Flavobacteriia</taxon>
        <taxon>Flavobacteriales</taxon>
        <taxon>Weeksellaceae</taxon>
        <taxon>Chryseobacterium group</taxon>
        <taxon>Chryseobacterium</taxon>
    </lineage>
</organism>
<dbReference type="NCBIfam" id="TIGR01549">
    <property type="entry name" value="HAD-SF-IA-v1"/>
    <property type="match status" value="1"/>
</dbReference>
<dbReference type="SFLD" id="SFLDG01129">
    <property type="entry name" value="C1.5:_HAD__Beta-PGM__Phosphata"/>
    <property type="match status" value="1"/>
</dbReference>
<keyword evidence="4" id="KW-0460">Magnesium</keyword>
<dbReference type="InterPro" id="IPR036412">
    <property type="entry name" value="HAD-like_sf"/>
</dbReference>
<reference evidence="6 7" key="1">
    <citation type="submission" date="2016-10" db="EMBL/GenBank/DDBJ databases">
        <authorList>
            <person name="de Groot N.N."/>
        </authorList>
    </citation>
    <scope>NUCLEOTIDE SEQUENCE [LARGE SCALE GENOMIC DNA]</scope>
    <source>
        <strain evidence="6 7">DSM 23031</strain>
    </source>
</reference>
<name>A0A1H6H7D1_CHRCI</name>
<dbReference type="NCBIfam" id="NF008087">
    <property type="entry name" value="PRK10826.1"/>
    <property type="match status" value="1"/>
</dbReference>
<keyword evidence="5" id="KW-0119">Carbohydrate metabolism</keyword>
<dbReference type="Proteomes" id="UP000198561">
    <property type="component" value="Unassembled WGS sequence"/>
</dbReference>
<evidence type="ECO:0000313" key="7">
    <source>
        <dbReference type="Proteomes" id="UP000198561"/>
    </source>
</evidence>
<dbReference type="CDD" id="cd07505">
    <property type="entry name" value="HAD_BPGM-like"/>
    <property type="match status" value="1"/>
</dbReference>